<dbReference type="SUPFAM" id="SSF54637">
    <property type="entry name" value="Thioesterase/thiol ester dehydrase-isomerase"/>
    <property type="match status" value="1"/>
</dbReference>
<dbReference type="InterPro" id="IPR051687">
    <property type="entry name" value="Peroxisomal_Beta-Oxidation"/>
</dbReference>
<dbReference type="EMBL" id="JAHRIM010050062">
    <property type="protein sequence ID" value="MEQ2268382.1"/>
    <property type="molecule type" value="Genomic_DNA"/>
</dbReference>
<dbReference type="InterPro" id="IPR002347">
    <property type="entry name" value="SDR_fam"/>
</dbReference>
<keyword evidence="2" id="KW-0560">Oxidoreductase</keyword>
<organism evidence="5 6">
    <name type="scientific">Xenotaenia resolanae</name>
    <dbReference type="NCBI Taxonomy" id="208358"/>
    <lineage>
        <taxon>Eukaryota</taxon>
        <taxon>Metazoa</taxon>
        <taxon>Chordata</taxon>
        <taxon>Craniata</taxon>
        <taxon>Vertebrata</taxon>
        <taxon>Euteleostomi</taxon>
        <taxon>Actinopterygii</taxon>
        <taxon>Neopterygii</taxon>
        <taxon>Teleostei</taxon>
        <taxon>Neoteleostei</taxon>
        <taxon>Acanthomorphata</taxon>
        <taxon>Ovalentaria</taxon>
        <taxon>Atherinomorphae</taxon>
        <taxon>Cyprinodontiformes</taxon>
        <taxon>Goodeidae</taxon>
        <taxon>Xenotaenia</taxon>
    </lineage>
</organism>
<dbReference type="Proteomes" id="UP001444071">
    <property type="component" value="Unassembled WGS sequence"/>
</dbReference>
<evidence type="ECO:0000256" key="1">
    <source>
        <dbReference type="ARBA" id="ARBA00006484"/>
    </source>
</evidence>
<proteinExistence type="inferred from homology"/>
<dbReference type="Gene3D" id="1.10.287.4290">
    <property type="match status" value="1"/>
</dbReference>
<keyword evidence="3" id="KW-0456">Lyase</keyword>
<comment type="caution">
    <text evidence="5">The sequence shown here is derived from an EMBL/GenBank/DDBJ whole genome shotgun (WGS) entry which is preliminary data.</text>
</comment>
<feature type="domain" description="Peroxisomal multifunctional enzyme type 2-like N-terminal" evidence="4">
    <location>
        <begin position="235"/>
        <end position="363"/>
    </location>
</feature>
<evidence type="ECO:0000256" key="2">
    <source>
        <dbReference type="ARBA" id="ARBA00023002"/>
    </source>
</evidence>
<protein>
    <recommendedName>
        <fullName evidence="4">Peroxisomal multifunctional enzyme type 2-like N-terminal domain-containing protein</fullName>
    </recommendedName>
</protein>
<dbReference type="Pfam" id="PF22622">
    <property type="entry name" value="MFE-2_hydrat-2_N"/>
    <property type="match status" value="1"/>
</dbReference>
<evidence type="ECO:0000313" key="5">
    <source>
        <dbReference type="EMBL" id="MEQ2268382.1"/>
    </source>
</evidence>
<reference evidence="5 6" key="1">
    <citation type="submission" date="2021-06" db="EMBL/GenBank/DDBJ databases">
        <authorList>
            <person name="Palmer J.M."/>
        </authorList>
    </citation>
    <scope>NUCLEOTIDE SEQUENCE [LARGE SCALE GENOMIC DNA]</scope>
    <source>
        <strain evidence="5 6">XR_2019</strain>
        <tissue evidence="5">Muscle</tissue>
    </source>
</reference>
<dbReference type="Pfam" id="PF00106">
    <property type="entry name" value="adh_short"/>
    <property type="match status" value="1"/>
</dbReference>
<evidence type="ECO:0000256" key="3">
    <source>
        <dbReference type="ARBA" id="ARBA00023239"/>
    </source>
</evidence>
<dbReference type="InterPro" id="IPR054357">
    <property type="entry name" value="MFE-2_N"/>
</dbReference>
<accession>A0ABV0WFM2</accession>
<dbReference type="SUPFAM" id="SSF51735">
    <property type="entry name" value="NAD(P)-binding Rossmann-fold domains"/>
    <property type="match status" value="1"/>
</dbReference>
<dbReference type="PANTHER" id="PTHR45024:SF2">
    <property type="entry name" value="SCP2 DOMAIN-CONTAINING PROTEIN"/>
    <property type="match status" value="1"/>
</dbReference>
<dbReference type="Gene3D" id="3.10.129.10">
    <property type="entry name" value="Hotdog Thioesterase"/>
    <property type="match status" value="1"/>
</dbReference>
<sequence>MIRCLKMHGRHGKCSLCVECYCLLLLRFLSNYFNTGLFSVTRIIMTASAAGIYGNFGQANYSAAKLGLLGLANTLAIEGRKYNIYCNTIAPVAGSRLTETVMPPDLVASLKPEYVAPLVLWLCHEQCQENGGLFEVGAGWIGKLRWERTQGQIVRQKNKPMTPEGVRDQWDAICDFENATKPANVQESLHSVVSVLSQVDSEGKVDANPAAASVASGSGINPAEAVGQKLPTSSFSFTPTQCILYALGVGMSTKDPDSLRFLYEGHQDFSCLPTFGVIPSQAAMMGGGLSSVPGLSIDFTQVLHGEQYLELYRPLPTSGTLTCETTVADVLDKGSGAVILLDVNTYNGVELLCYNQFSVFVVGAGRFGGRRSSDKAQVC</sequence>
<gene>
    <name evidence="5" type="ORF">XENORESO_004062</name>
</gene>
<comment type="similarity">
    <text evidence="1">Belongs to the short-chain dehydrogenases/reductases (SDR) family.</text>
</comment>
<dbReference type="Gene3D" id="3.40.50.720">
    <property type="entry name" value="NAD(P)-binding Rossmann-like Domain"/>
    <property type="match status" value="1"/>
</dbReference>
<keyword evidence="6" id="KW-1185">Reference proteome</keyword>
<dbReference type="InterPro" id="IPR020904">
    <property type="entry name" value="Sc_DH/Rdtase_CS"/>
</dbReference>
<name>A0ABV0WFM2_9TELE</name>
<evidence type="ECO:0000259" key="4">
    <source>
        <dbReference type="Pfam" id="PF22622"/>
    </source>
</evidence>
<dbReference type="PROSITE" id="PS00061">
    <property type="entry name" value="ADH_SHORT"/>
    <property type="match status" value="1"/>
</dbReference>
<dbReference type="InterPro" id="IPR029069">
    <property type="entry name" value="HotDog_dom_sf"/>
</dbReference>
<dbReference type="InterPro" id="IPR036291">
    <property type="entry name" value="NAD(P)-bd_dom_sf"/>
</dbReference>
<dbReference type="PANTHER" id="PTHR45024">
    <property type="entry name" value="DEHYDROGENASES, SHORT CHAIN"/>
    <property type="match status" value="1"/>
</dbReference>
<evidence type="ECO:0000313" key="6">
    <source>
        <dbReference type="Proteomes" id="UP001444071"/>
    </source>
</evidence>